<evidence type="ECO:0000313" key="6">
    <source>
        <dbReference type="EMBL" id="BCX67146.1"/>
    </source>
</evidence>
<dbReference type="SUPFAM" id="SSF53756">
    <property type="entry name" value="UDP-Glycosyltransferase/glycogen phosphorylase"/>
    <property type="match status" value="1"/>
</dbReference>
<dbReference type="Gene3D" id="1.25.40.10">
    <property type="entry name" value="Tetratricopeptide repeat domain"/>
    <property type="match status" value="1"/>
</dbReference>
<keyword evidence="2" id="KW-0808">Transferase</keyword>
<sequence length="915" mass="101236">MTNPEGRLAALLEQITGGRSAEALPELDQLLSQQPEHPALLGLKAEALRLTGSFVEAVAVFKQAAEKGAGVRNWLAAGVLLAAMRSTDDALQCLLKAQEEVPDSDEVLDALITTYFNANRQQEGIEFARRQLTVSSNPRLLTHAALLLQSNDLYAESSGAFKKIIELAPEDPAVVGAALVPARFTCEWEWVEALQQKIGAWYDQGVFDAPQEYPLTHLTWCPDEARNLGVTQAYVKRMVPAAEPLPVQAVAPRQGRRIRVGYVSCDFRNHATMHLMAGLFESHDRDRFEVFAYDYSAFDISEYRQRFINGCEHLVAIHSMSDQQAAERIAADQLDILFDLKLYTGGGRPGIMAYRPAPLQVAYLGYPGSAANNDIDYIVSDRFVTPDSSTPFYPEAFCRLPHTYQCNDRKRSAAAQPANRGAHGLPDDKVVFGAFNQSYKIDRTSFTVWLRVLAEVPDSVLWLLGQCDEAIANLTHYAQLAGVDPQRLIFAPFAAPQDHLARLQLADAVLDTLVCNGHTTTSDALWASVPVITSRGKHFSSRVSESLLNAMELPELVGVDHDDMVRIARRIGTDAGYRAALRTKVAANRLTTPLFDTLRFTRNFETAIEMMTRQHRRGEKGAHIDVPDCGPVEPPSIDQAKVEAVATPLQETYPACPLCQGSSEAVGFANCTGHELWHAALPPSLEWMKCASCGHVHTRHHWTSAGATEVARKADANRLVIAADNYDARRTAWAPVVDKVVNVLGGYRTVLGSSRQPTWVDARCGDGSLLMLAADYGFASAGLDARQEPVARIRQLGFNAVHEDFMVHLFDATFDVISMMDMLEHVAYPREALLKAAQLLRPGGVLVLGLPDLNSSSWKVMDAAGTNPYWQELENFHHFSRERLIALLAECHFEVVDMAIPNRYRAHMELYARRK</sequence>
<evidence type="ECO:0000313" key="7">
    <source>
        <dbReference type="Proteomes" id="UP000218595"/>
    </source>
</evidence>
<dbReference type="SUPFAM" id="SSF48452">
    <property type="entry name" value="TPR-like"/>
    <property type="match status" value="1"/>
</dbReference>
<evidence type="ECO:0000259" key="5">
    <source>
        <dbReference type="Pfam" id="PF13844"/>
    </source>
</evidence>
<dbReference type="SUPFAM" id="SSF53335">
    <property type="entry name" value="S-adenosyl-L-methionine-dependent methyltransferases"/>
    <property type="match status" value="1"/>
</dbReference>
<feature type="domain" description="O-GlcNAc transferase C-terminal" evidence="5">
    <location>
        <begin position="250"/>
        <end position="410"/>
    </location>
</feature>
<dbReference type="Pfam" id="PF13844">
    <property type="entry name" value="Glyco_transf_41"/>
    <property type="match status" value="2"/>
</dbReference>
<evidence type="ECO:0000256" key="2">
    <source>
        <dbReference type="ARBA" id="ARBA00022679"/>
    </source>
</evidence>
<dbReference type="EMBL" id="AP017423">
    <property type="protein sequence ID" value="BCX67146.1"/>
    <property type="molecule type" value="Genomic_DNA"/>
</dbReference>
<dbReference type="RefSeq" id="WP_172901622.1">
    <property type="nucleotide sequence ID" value="NZ_AP017423.2"/>
</dbReference>
<dbReference type="Gene3D" id="3.40.50.11380">
    <property type="match status" value="1"/>
</dbReference>
<keyword evidence="7" id="KW-1185">Reference proteome</keyword>
<reference evidence="6 7" key="1">
    <citation type="submission" date="2016-04" db="EMBL/GenBank/DDBJ databases">
        <title>Complete genome sequence of Pseudomonas sp. LAB-08 isolated from TCE contaminated aquifer soil.</title>
        <authorList>
            <person name="Dohra H."/>
            <person name="Suzuki K."/>
            <person name="Fatma A."/>
            <person name="Inuzuka Y."/>
            <person name="Honjo M."/>
            <person name="Tashiro Y."/>
            <person name="Futamata H."/>
        </authorList>
    </citation>
    <scope>NUCLEOTIDE SEQUENCE [LARGE SCALE GENOMIC DNA]</scope>
    <source>
        <strain evidence="6 7">LAB-08</strain>
    </source>
</reference>
<feature type="domain" description="O-GlcNAc transferase C-terminal" evidence="5">
    <location>
        <begin position="419"/>
        <end position="603"/>
    </location>
</feature>
<dbReference type="InterPro" id="IPR011990">
    <property type="entry name" value="TPR-like_helical_dom_sf"/>
</dbReference>
<dbReference type="CDD" id="cd02440">
    <property type="entry name" value="AdoMet_MTases"/>
    <property type="match status" value="1"/>
</dbReference>
<accession>A0ABM7RPI0</accession>
<keyword evidence="3" id="KW-0677">Repeat</keyword>
<name>A0ABM7RPI0_9PSED</name>
<dbReference type="PANTHER" id="PTHR44998">
    <property type="match status" value="1"/>
</dbReference>
<dbReference type="Gene3D" id="3.40.50.2000">
    <property type="entry name" value="Glycogen Phosphorylase B"/>
    <property type="match status" value="1"/>
</dbReference>
<dbReference type="InterPro" id="IPR029489">
    <property type="entry name" value="OGT/SEC/SPY_C"/>
</dbReference>
<dbReference type="InterPro" id="IPR029063">
    <property type="entry name" value="SAM-dependent_MTases_sf"/>
</dbReference>
<evidence type="ECO:0000256" key="3">
    <source>
        <dbReference type="ARBA" id="ARBA00022737"/>
    </source>
</evidence>
<dbReference type="Pfam" id="PF13489">
    <property type="entry name" value="Methyltransf_23"/>
    <property type="match status" value="1"/>
</dbReference>
<proteinExistence type="predicted"/>
<protein>
    <recommendedName>
        <fullName evidence="5">O-GlcNAc transferase C-terminal domain-containing protein</fullName>
    </recommendedName>
</protein>
<evidence type="ECO:0000256" key="4">
    <source>
        <dbReference type="ARBA" id="ARBA00022803"/>
    </source>
</evidence>
<keyword evidence="4" id="KW-0802">TPR repeat</keyword>
<organism evidence="6 7">
    <name type="scientific">Pseudomonas izuensis</name>
    <dbReference type="NCBI Taxonomy" id="2684212"/>
    <lineage>
        <taxon>Bacteria</taxon>
        <taxon>Pseudomonadati</taxon>
        <taxon>Pseudomonadota</taxon>
        <taxon>Gammaproteobacteria</taxon>
        <taxon>Pseudomonadales</taxon>
        <taxon>Pseudomonadaceae</taxon>
        <taxon>Pseudomonas</taxon>
    </lineage>
</organism>
<dbReference type="PANTHER" id="PTHR44998:SF1">
    <property type="entry name" value="UDP-N-ACETYLGLUCOSAMINE--PEPTIDE N-ACETYLGLUCOSAMINYLTRANSFERASE 110 KDA SUBUNIT"/>
    <property type="match status" value="1"/>
</dbReference>
<comment type="pathway">
    <text evidence="1">Protein modification; protein glycosylation.</text>
</comment>
<dbReference type="Gene3D" id="3.40.50.150">
    <property type="entry name" value="Vaccinia Virus protein VP39"/>
    <property type="match status" value="1"/>
</dbReference>
<dbReference type="Proteomes" id="UP000218595">
    <property type="component" value="Chromosome"/>
</dbReference>
<evidence type="ECO:0000256" key="1">
    <source>
        <dbReference type="ARBA" id="ARBA00004922"/>
    </source>
</evidence>
<gene>
    <name evidence="6" type="ORF">LAB08_R17700</name>
</gene>